<dbReference type="InterPro" id="IPR022907">
    <property type="entry name" value="VapC_family"/>
</dbReference>
<dbReference type="OrthoDB" id="32974at2"/>
<dbReference type="SUPFAM" id="SSF88723">
    <property type="entry name" value="PIN domain-like"/>
    <property type="match status" value="1"/>
</dbReference>
<comment type="caution">
    <text evidence="8">The sequence shown here is derived from an EMBL/GenBank/DDBJ whole genome shotgun (WGS) entry which is preliminary data.</text>
</comment>
<dbReference type="GO" id="GO:0004540">
    <property type="term" value="F:RNA nuclease activity"/>
    <property type="evidence" value="ECO:0007669"/>
    <property type="project" value="InterPro"/>
</dbReference>
<feature type="binding site" evidence="6">
    <location>
        <position position="99"/>
    </location>
    <ligand>
        <name>Mg(2+)</name>
        <dbReference type="ChEBI" id="CHEBI:18420"/>
    </ligand>
</feature>
<dbReference type="Pfam" id="PF01850">
    <property type="entry name" value="PIN"/>
    <property type="match status" value="1"/>
</dbReference>
<dbReference type="PANTHER" id="PTHR39664:SF2">
    <property type="entry name" value="NUCLEIC ACID-BINDING PROTEIN, CONTAINING PIN DOMAIN-RELATED"/>
    <property type="match status" value="1"/>
</dbReference>
<evidence type="ECO:0000313" key="8">
    <source>
        <dbReference type="EMBL" id="RZT57375.1"/>
    </source>
</evidence>
<keyword evidence="5 6" id="KW-0460">Magnesium</keyword>
<evidence type="ECO:0000259" key="7">
    <source>
        <dbReference type="Pfam" id="PF01850"/>
    </source>
</evidence>
<proteinExistence type="inferred from homology"/>
<keyword evidence="2 6" id="KW-0540">Nuclease</keyword>
<dbReference type="PANTHER" id="PTHR39664">
    <property type="match status" value="1"/>
</dbReference>
<comment type="cofactor">
    <cofactor evidence="6">
        <name>Mg(2+)</name>
        <dbReference type="ChEBI" id="CHEBI:18420"/>
    </cofactor>
</comment>
<protein>
    <recommendedName>
        <fullName evidence="6">Ribonuclease VapC</fullName>
        <shortName evidence="6">RNase VapC</shortName>
        <ecNumber evidence="6">3.1.-.-</ecNumber>
    </recommendedName>
    <alternativeName>
        <fullName evidence="6">Toxin VapC</fullName>
    </alternativeName>
</protein>
<dbReference type="InterPro" id="IPR029060">
    <property type="entry name" value="PIN-like_dom_sf"/>
</dbReference>
<comment type="similarity">
    <text evidence="6">Belongs to the PINc/VapC protein family.</text>
</comment>
<comment type="function">
    <text evidence="6">Toxic component of a toxin-antitoxin (TA) system. An RNase.</text>
</comment>
<name>A0A4Q7TAC7_9MICO</name>
<dbReference type="InterPro" id="IPR002716">
    <property type="entry name" value="PIN_dom"/>
</dbReference>
<evidence type="ECO:0000256" key="1">
    <source>
        <dbReference type="ARBA" id="ARBA00022649"/>
    </source>
</evidence>
<dbReference type="Proteomes" id="UP000292408">
    <property type="component" value="Unassembled WGS sequence"/>
</dbReference>
<keyword evidence="4 6" id="KW-0378">Hydrolase</keyword>
<dbReference type="GO" id="GO:0016787">
    <property type="term" value="F:hydrolase activity"/>
    <property type="evidence" value="ECO:0007669"/>
    <property type="project" value="UniProtKB-KW"/>
</dbReference>
<evidence type="ECO:0000256" key="4">
    <source>
        <dbReference type="ARBA" id="ARBA00022801"/>
    </source>
</evidence>
<evidence type="ECO:0000256" key="5">
    <source>
        <dbReference type="ARBA" id="ARBA00022842"/>
    </source>
</evidence>
<keyword evidence="6" id="KW-0800">Toxin</keyword>
<evidence type="ECO:0000256" key="2">
    <source>
        <dbReference type="ARBA" id="ARBA00022722"/>
    </source>
</evidence>
<dbReference type="EMBL" id="SGXT01000019">
    <property type="protein sequence ID" value="RZT57375.1"/>
    <property type="molecule type" value="Genomic_DNA"/>
</dbReference>
<dbReference type="GO" id="GO:0090729">
    <property type="term" value="F:toxin activity"/>
    <property type="evidence" value="ECO:0007669"/>
    <property type="project" value="UniProtKB-KW"/>
</dbReference>
<dbReference type="GO" id="GO:0000287">
    <property type="term" value="F:magnesium ion binding"/>
    <property type="evidence" value="ECO:0007669"/>
    <property type="project" value="UniProtKB-UniRule"/>
</dbReference>
<evidence type="ECO:0000256" key="6">
    <source>
        <dbReference type="HAMAP-Rule" id="MF_00265"/>
    </source>
</evidence>
<gene>
    <name evidence="6" type="primary">vapC</name>
    <name evidence="8" type="ORF">EV140_2491</name>
</gene>
<dbReference type="EC" id="3.1.-.-" evidence="6"/>
<dbReference type="HAMAP" id="MF_00265">
    <property type="entry name" value="VapC_Nob1"/>
    <property type="match status" value="1"/>
</dbReference>
<reference evidence="8 9" key="1">
    <citation type="journal article" date="2015" name="Stand. Genomic Sci.">
        <title>Genomic Encyclopedia of Bacterial and Archaeal Type Strains, Phase III: the genomes of soil and plant-associated and newly described type strains.</title>
        <authorList>
            <person name="Whitman W.B."/>
            <person name="Woyke T."/>
            <person name="Klenk H.P."/>
            <person name="Zhou Y."/>
            <person name="Lilburn T.G."/>
            <person name="Beck B.J."/>
            <person name="De Vos P."/>
            <person name="Vandamme P."/>
            <person name="Eisen J.A."/>
            <person name="Garrity G."/>
            <person name="Hugenholtz P."/>
            <person name="Kyrpides N.C."/>
        </authorList>
    </citation>
    <scope>NUCLEOTIDE SEQUENCE [LARGE SCALE GENOMIC DNA]</scope>
    <source>
        <strain evidence="8 9">AC4r</strain>
    </source>
</reference>
<sequence>MIGVDTNVLVRHLTGDDPQQSPRASAFFAERSAADPAAISIITLVETVWVLTRGYGLSRDRVHAIVRALCRSRDVVVQHDGVVIRALRDADEAGCDLADALIAHLAIDAGADGTVTFDRRAARLPGMQYLGNT</sequence>
<accession>A0A4Q7TAC7</accession>
<dbReference type="AlphaFoldDB" id="A0A4Q7TAC7"/>
<feature type="domain" description="PIN" evidence="7">
    <location>
        <begin position="4"/>
        <end position="125"/>
    </location>
</feature>
<dbReference type="CDD" id="cd18683">
    <property type="entry name" value="PIN_VapC-like"/>
    <property type="match status" value="1"/>
</dbReference>
<dbReference type="Gene3D" id="3.40.50.1010">
    <property type="entry name" value="5'-nuclease"/>
    <property type="match status" value="1"/>
</dbReference>
<feature type="binding site" evidence="6">
    <location>
        <position position="5"/>
    </location>
    <ligand>
        <name>Mg(2+)</name>
        <dbReference type="ChEBI" id="CHEBI:18420"/>
    </ligand>
</feature>
<dbReference type="RefSeq" id="WP_130284374.1">
    <property type="nucleotide sequence ID" value="NZ_SGXT01000019.1"/>
</dbReference>
<evidence type="ECO:0000313" key="9">
    <source>
        <dbReference type="Proteomes" id="UP000292408"/>
    </source>
</evidence>
<keyword evidence="1 6" id="KW-1277">Toxin-antitoxin system</keyword>
<keyword evidence="9" id="KW-1185">Reference proteome</keyword>
<organism evidence="8 9">
    <name type="scientific">Microcella alkaliphila</name>
    <dbReference type="NCBI Taxonomy" id="279828"/>
    <lineage>
        <taxon>Bacteria</taxon>
        <taxon>Bacillati</taxon>
        <taxon>Actinomycetota</taxon>
        <taxon>Actinomycetes</taxon>
        <taxon>Micrococcales</taxon>
        <taxon>Microbacteriaceae</taxon>
        <taxon>Microcella</taxon>
    </lineage>
</organism>
<keyword evidence="3 6" id="KW-0479">Metal-binding</keyword>
<evidence type="ECO:0000256" key="3">
    <source>
        <dbReference type="ARBA" id="ARBA00022723"/>
    </source>
</evidence>